<evidence type="ECO:0000313" key="6">
    <source>
        <dbReference type="EMBL" id="PEG31113.1"/>
    </source>
</evidence>
<dbReference type="InterPro" id="IPR036388">
    <property type="entry name" value="WH-like_DNA-bd_sf"/>
</dbReference>
<organism evidence="6 7">
    <name type="scientific">Clostridium neonatale</name>
    <dbReference type="NCBI Taxonomy" id="137838"/>
    <lineage>
        <taxon>Bacteria</taxon>
        <taxon>Bacillati</taxon>
        <taxon>Bacillota</taxon>
        <taxon>Clostridia</taxon>
        <taxon>Eubacteriales</taxon>
        <taxon>Clostridiaceae</taxon>
        <taxon>Clostridium</taxon>
    </lineage>
</organism>
<name>A0A2A7MI23_9CLOT</name>
<dbReference type="InterPro" id="IPR047640">
    <property type="entry name" value="RpiR-like"/>
</dbReference>
<dbReference type="STRING" id="137838.GCA_001458595_02496"/>
<dbReference type="InterPro" id="IPR009057">
    <property type="entry name" value="Homeodomain-like_sf"/>
</dbReference>
<evidence type="ECO:0000256" key="3">
    <source>
        <dbReference type="ARBA" id="ARBA00023163"/>
    </source>
</evidence>
<proteinExistence type="predicted"/>
<accession>A0A2A7MI23</accession>
<dbReference type="AlphaFoldDB" id="A0A2A7MI23"/>
<evidence type="ECO:0000259" key="5">
    <source>
        <dbReference type="PROSITE" id="PS51464"/>
    </source>
</evidence>
<dbReference type="CDD" id="cd05013">
    <property type="entry name" value="SIS_RpiR"/>
    <property type="match status" value="1"/>
</dbReference>
<dbReference type="Gene3D" id="1.10.10.10">
    <property type="entry name" value="Winged helix-like DNA-binding domain superfamily/Winged helix DNA-binding domain"/>
    <property type="match status" value="1"/>
</dbReference>
<evidence type="ECO:0000313" key="7">
    <source>
        <dbReference type="Proteomes" id="UP000220840"/>
    </source>
</evidence>
<dbReference type="SUPFAM" id="SSF46689">
    <property type="entry name" value="Homeodomain-like"/>
    <property type="match status" value="1"/>
</dbReference>
<dbReference type="InterPro" id="IPR001347">
    <property type="entry name" value="SIS_dom"/>
</dbReference>
<comment type="caution">
    <text evidence="6">The sequence shown here is derived from an EMBL/GenBank/DDBJ whole genome shotgun (WGS) entry which is preliminary data.</text>
</comment>
<dbReference type="GO" id="GO:0003700">
    <property type="term" value="F:DNA-binding transcription factor activity"/>
    <property type="evidence" value="ECO:0007669"/>
    <property type="project" value="InterPro"/>
</dbReference>
<dbReference type="EMBL" id="PDCJ01000001">
    <property type="protein sequence ID" value="PEG31113.1"/>
    <property type="molecule type" value="Genomic_DNA"/>
</dbReference>
<keyword evidence="3" id="KW-0804">Transcription</keyword>
<evidence type="ECO:0000256" key="2">
    <source>
        <dbReference type="ARBA" id="ARBA00023125"/>
    </source>
</evidence>
<dbReference type="InterPro" id="IPR046348">
    <property type="entry name" value="SIS_dom_sf"/>
</dbReference>
<evidence type="ECO:0000256" key="1">
    <source>
        <dbReference type="ARBA" id="ARBA00023015"/>
    </source>
</evidence>
<sequence>MSIMTKLEFQMDFSDSEKKLSEYILNKGDKVLQMSARDLANNTYTSPATIVRLCQKLGLKGYSDFKIKYSAELQADLNKSNRIDVNFPFNKNDRKEEIAHKIALLNREAIEDTLYLIDYDNLNKIVDLLYKSKDIDVYGLGNSILAALDFEHKMMRIGRNIRVKTLPGEQSFQAYNASKNHISIILSYSGETLEIVNIAKLLKEKESKIILITSIGENELIKYADYIINIGSREKIFRKIAPFASKTSMQYILDVIFSCIFQKDYDKNVEYKISMDNKYDQRHPHSPVNDD</sequence>
<feature type="domain" description="HTH rpiR-type" evidence="4">
    <location>
        <begin position="1"/>
        <end position="76"/>
    </location>
</feature>
<gene>
    <name evidence="6" type="ORF">CQ394_05145</name>
</gene>
<dbReference type="Gene3D" id="3.40.50.10490">
    <property type="entry name" value="Glucose-6-phosphate isomerase like protein, domain 1"/>
    <property type="match status" value="1"/>
</dbReference>
<dbReference type="GO" id="GO:0003677">
    <property type="term" value="F:DNA binding"/>
    <property type="evidence" value="ECO:0007669"/>
    <property type="project" value="UniProtKB-KW"/>
</dbReference>
<protein>
    <submittedName>
        <fullName evidence="6">MurR/RpiR family transcriptional regulator</fullName>
    </submittedName>
</protein>
<dbReference type="RefSeq" id="WP_058295274.1">
    <property type="nucleotide sequence ID" value="NZ_CAKJVD010000015.1"/>
</dbReference>
<reference evidence="6 7" key="1">
    <citation type="submission" date="2017-10" db="EMBL/GenBank/DDBJ databases">
        <title>Effective Description of Clostridium neonatale sp. nov. linked to necrotizing enterocolitis in neonates and a clarification of species assignable to the genus Clostridium (Prazmowski 1880) emend. Lawson and Rainey 2016.</title>
        <authorList>
            <person name="Bernard K."/>
            <person name="Burdz T."/>
            <person name="Wiebe D."/>
            <person name="Balcewich B."/>
            <person name="Alfa M."/>
            <person name="Bernier A.-M."/>
        </authorList>
    </citation>
    <scope>NUCLEOTIDE SEQUENCE [LARGE SCALE GENOMIC DNA]</scope>
    <source>
        <strain evidence="6 7">LCDC99A005</strain>
    </source>
</reference>
<dbReference type="Proteomes" id="UP000220840">
    <property type="component" value="Unassembled WGS sequence"/>
</dbReference>
<dbReference type="PANTHER" id="PTHR30514">
    <property type="entry name" value="GLUCOKINASE"/>
    <property type="match status" value="1"/>
</dbReference>
<dbReference type="GO" id="GO:1901135">
    <property type="term" value="P:carbohydrate derivative metabolic process"/>
    <property type="evidence" value="ECO:0007669"/>
    <property type="project" value="InterPro"/>
</dbReference>
<feature type="domain" description="SIS" evidence="5">
    <location>
        <begin position="125"/>
        <end position="266"/>
    </location>
</feature>
<dbReference type="GO" id="GO:0097367">
    <property type="term" value="F:carbohydrate derivative binding"/>
    <property type="evidence" value="ECO:0007669"/>
    <property type="project" value="InterPro"/>
</dbReference>
<dbReference type="InterPro" id="IPR035472">
    <property type="entry name" value="RpiR-like_SIS"/>
</dbReference>
<keyword evidence="7" id="KW-1185">Reference proteome</keyword>
<dbReference type="OrthoDB" id="63027at2"/>
<keyword evidence="2" id="KW-0238">DNA-binding</keyword>
<dbReference type="InterPro" id="IPR000281">
    <property type="entry name" value="HTH_RpiR"/>
</dbReference>
<evidence type="ECO:0000259" key="4">
    <source>
        <dbReference type="PROSITE" id="PS51071"/>
    </source>
</evidence>
<dbReference type="PROSITE" id="PS51071">
    <property type="entry name" value="HTH_RPIR"/>
    <property type="match status" value="1"/>
</dbReference>
<dbReference type="PROSITE" id="PS51464">
    <property type="entry name" value="SIS"/>
    <property type="match status" value="1"/>
</dbReference>
<keyword evidence="1" id="KW-0805">Transcription regulation</keyword>
<dbReference type="Pfam" id="PF01418">
    <property type="entry name" value="HTH_6"/>
    <property type="match status" value="1"/>
</dbReference>
<dbReference type="Pfam" id="PF01380">
    <property type="entry name" value="SIS"/>
    <property type="match status" value="1"/>
</dbReference>
<dbReference type="SUPFAM" id="SSF53697">
    <property type="entry name" value="SIS domain"/>
    <property type="match status" value="1"/>
</dbReference>
<dbReference type="PANTHER" id="PTHR30514:SF10">
    <property type="entry name" value="MURR_RPIR FAMILY TRANSCRIPTIONAL REGULATOR"/>
    <property type="match status" value="1"/>
</dbReference>